<feature type="domain" description="DUF362" evidence="1">
    <location>
        <begin position="42"/>
        <end position="237"/>
    </location>
</feature>
<dbReference type="Pfam" id="PF04015">
    <property type="entry name" value="DUF362"/>
    <property type="match status" value="1"/>
</dbReference>
<dbReference type="EMBL" id="CP045798">
    <property type="protein sequence ID" value="QNB48092.1"/>
    <property type="molecule type" value="Genomic_DNA"/>
</dbReference>
<evidence type="ECO:0000313" key="3">
    <source>
        <dbReference type="Proteomes" id="UP000515847"/>
    </source>
</evidence>
<dbReference type="InterPro" id="IPR007160">
    <property type="entry name" value="DUF362"/>
</dbReference>
<evidence type="ECO:0000313" key="2">
    <source>
        <dbReference type="EMBL" id="QNB48092.1"/>
    </source>
</evidence>
<organism evidence="2 3">
    <name type="scientific">Thermanaerosceptrum fracticalcis</name>
    <dbReference type="NCBI Taxonomy" id="1712410"/>
    <lineage>
        <taxon>Bacteria</taxon>
        <taxon>Bacillati</taxon>
        <taxon>Bacillota</taxon>
        <taxon>Clostridia</taxon>
        <taxon>Eubacteriales</taxon>
        <taxon>Peptococcaceae</taxon>
        <taxon>Thermanaerosceptrum</taxon>
    </lineage>
</organism>
<dbReference type="KEGG" id="tfr:BR63_18560"/>
<dbReference type="OrthoDB" id="9785671at2"/>
<protein>
    <submittedName>
        <fullName evidence="2">DUF362 domain-containing protein</fullName>
    </submittedName>
</protein>
<dbReference type="Proteomes" id="UP000515847">
    <property type="component" value="Chromosome"/>
</dbReference>
<accession>A0A7G6E7N8</accession>
<evidence type="ECO:0000259" key="1">
    <source>
        <dbReference type="Pfam" id="PF04015"/>
    </source>
</evidence>
<reference evidence="2 3" key="1">
    <citation type="journal article" date="2019" name="Front. Microbiol.">
        <title>Thermoanaerosceptrum fracticalcis gen. nov. sp. nov., a Novel Fumarate-Fermenting Microorganism From a Deep Fractured Carbonate Aquifer of the US Great Basin.</title>
        <authorList>
            <person name="Hamilton-Brehm S.D."/>
            <person name="Stewart L.E."/>
            <person name="Zavarin M."/>
            <person name="Caldwell M."/>
            <person name="Lawson P.A."/>
            <person name="Onstott T.C."/>
            <person name="Grzymski J."/>
            <person name="Neveux I."/>
            <person name="Lollar B.S."/>
            <person name="Russell C.E."/>
            <person name="Moser D.P."/>
        </authorList>
    </citation>
    <scope>NUCLEOTIDE SEQUENCE [LARGE SCALE GENOMIC DNA]</scope>
    <source>
        <strain evidence="2 3">DRI-13</strain>
    </source>
</reference>
<sequence>MSIVAITRGNLYPSREEIHRQVYRAIDLLGGINSFIKKGERVLIKPNVTEDHPADRGTTTDPYIVEALVGLCRQAGAGEIIIGEGAGVGKDSLECMEKTGWFMFTEKGIRLVDLNKEEKVKISIPNGLVFKELKIAKLALEVDAIINVPVLKTHVATLITCCLKNMKGVIPYESKKAMHFHGLHEGIVDLNTVIKPRLNVVDALVAQEGLGPVSGTPLPLGMIMAGADAAAVDTVGAHIMGVEVREVRHLVLAGEKGVGCNQLKEIKVVGEKLEDCVHPFVRPDLKLEFAGFKIISEKGCSGCNMQVMMTLKRMDAAGELDLLRKRYSKVNIIFGQGDLTEEGLSILVGNCQKKNRAKGALFVEGCPPAGWYIRDAIRKELLGLETLVDPGPIDL</sequence>
<proteinExistence type="predicted"/>
<dbReference type="RefSeq" id="WP_034420724.1">
    <property type="nucleotide sequence ID" value="NZ_CP045798.1"/>
</dbReference>
<keyword evidence="3" id="KW-1185">Reference proteome</keyword>
<name>A0A7G6E7N8_THEFR</name>
<gene>
    <name evidence="2" type="ORF">BR63_18560</name>
</gene>
<dbReference type="AlphaFoldDB" id="A0A7G6E7N8"/>